<evidence type="ECO:0000256" key="2">
    <source>
        <dbReference type="SAM" id="SignalP"/>
    </source>
</evidence>
<evidence type="ECO:0000313" key="3">
    <source>
        <dbReference type="EMBL" id="GIY43654.1"/>
    </source>
</evidence>
<reference evidence="3 4" key="1">
    <citation type="submission" date="2021-06" db="EMBL/GenBank/DDBJ databases">
        <title>Caerostris darwini draft genome.</title>
        <authorList>
            <person name="Kono N."/>
            <person name="Arakawa K."/>
        </authorList>
    </citation>
    <scope>NUCLEOTIDE SEQUENCE [LARGE SCALE GENOMIC DNA]</scope>
</reference>
<accession>A0AAV4TBT9</accession>
<comment type="caution">
    <text evidence="3">The sequence shown here is derived from an EMBL/GenBank/DDBJ whole genome shotgun (WGS) entry which is preliminary data.</text>
</comment>
<feature type="region of interest" description="Disordered" evidence="1">
    <location>
        <begin position="96"/>
        <end position="115"/>
    </location>
</feature>
<name>A0AAV4TBT9_9ARAC</name>
<evidence type="ECO:0000313" key="4">
    <source>
        <dbReference type="Proteomes" id="UP001054837"/>
    </source>
</evidence>
<proteinExistence type="predicted"/>
<organism evidence="3 4">
    <name type="scientific">Caerostris darwini</name>
    <dbReference type="NCBI Taxonomy" id="1538125"/>
    <lineage>
        <taxon>Eukaryota</taxon>
        <taxon>Metazoa</taxon>
        <taxon>Ecdysozoa</taxon>
        <taxon>Arthropoda</taxon>
        <taxon>Chelicerata</taxon>
        <taxon>Arachnida</taxon>
        <taxon>Araneae</taxon>
        <taxon>Araneomorphae</taxon>
        <taxon>Entelegynae</taxon>
        <taxon>Araneoidea</taxon>
        <taxon>Araneidae</taxon>
        <taxon>Caerostris</taxon>
    </lineage>
</organism>
<keyword evidence="4" id="KW-1185">Reference proteome</keyword>
<dbReference type="EMBL" id="BPLQ01009371">
    <property type="protein sequence ID" value="GIY43654.1"/>
    <property type="molecule type" value="Genomic_DNA"/>
</dbReference>
<feature type="chain" id="PRO_5043955006" evidence="2">
    <location>
        <begin position="18"/>
        <end position="115"/>
    </location>
</feature>
<feature type="compositionally biased region" description="Basic and acidic residues" evidence="1">
    <location>
        <begin position="97"/>
        <end position="109"/>
    </location>
</feature>
<dbReference type="Proteomes" id="UP001054837">
    <property type="component" value="Unassembled WGS sequence"/>
</dbReference>
<gene>
    <name evidence="3" type="ORF">CDAR_271211</name>
</gene>
<evidence type="ECO:0000256" key="1">
    <source>
        <dbReference type="SAM" id="MobiDB-lite"/>
    </source>
</evidence>
<feature type="signal peptide" evidence="2">
    <location>
        <begin position="1"/>
        <end position="17"/>
    </location>
</feature>
<sequence length="115" mass="13034">MLPKTTLLALAFSIIRCVPHIHKCGSKESIEHGSYVPRDSSLIKLKHDFEYDHEAVLDFRVIGFSSFATIGCRTQNEFCIKDPWSKFSMKRMGSVYKNDDKAKHSERPGGNKSQG</sequence>
<dbReference type="AlphaFoldDB" id="A0AAV4TBT9"/>
<protein>
    <submittedName>
        <fullName evidence="3">Uncharacterized protein</fullName>
    </submittedName>
</protein>
<keyword evidence="2" id="KW-0732">Signal</keyword>